<keyword evidence="2 3" id="KW-0040">ANK repeat</keyword>
<dbReference type="Proteomes" id="UP001320420">
    <property type="component" value="Unassembled WGS sequence"/>
</dbReference>
<dbReference type="SUPFAM" id="SSF48403">
    <property type="entry name" value="Ankyrin repeat"/>
    <property type="match status" value="1"/>
</dbReference>
<dbReference type="PROSITE" id="PS50088">
    <property type="entry name" value="ANK_REPEAT"/>
    <property type="match status" value="2"/>
</dbReference>
<protein>
    <recommendedName>
        <fullName evidence="5">F-box domain-containing protein</fullName>
    </recommendedName>
</protein>
<evidence type="ECO:0000256" key="1">
    <source>
        <dbReference type="ARBA" id="ARBA00022737"/>
    </source>
</evidence>
<evidence type="ECO:0000259" key="5">
    <source>
        <dbReference type="SMART" id="SM00256"/>
    </source>
</evidence>
<evidence type="ECO:0000256" key="2">
    <source>
        <dbReference type="ARBA" id="ARBA00023043"/>
    </source>
</evidence>
<feature type="compositionally biased region" description="Basic and acidic residues" evidence="4">
    <location>
        <begin position="472"/>
        <end position="508"/>
    </location>
</feature>
<accession>A0AAN9YQ19</accession>
<reference evidence="6 7" key="1">
    <citation type="submission" date="2024-02" db="EMBL/GenBank/DDBJ databases">
        <title>De novo assembly and annotation of 12 fungi associated with fruit tree decline syndrome in Ontario, Canada.</title>
        <authorList>
            <person name="Sulman M."/>
            <person name="Ellouze W."/>
            <person name="Ilyukhin E."/>
        </authorList>
    </citation>
    <scope>NUCLEOTIDE SEQUENCE [LARGE SCALE GENOMIC DNA]</scope>
    <source>
        <strain evidence="6 7">M11/M66-122</strain>
    </source>
</reference>
<dbReference type="SMART" id="SM00256">
    <property type="entry name" value="FBOX"/>
    <property type="match status" value="1"/>
</dbReference>
<feature type="repeat" description="ANK" evidence="3">
    <location>
        <begin position="117"/>
        <end position="149"/>
    </location>
</feature>
<evidence type="ECO:0000313" key="7">
    <source>
        <dbReference type="Proteomes" id="UP001320420"/>
    </source>
</evidence>
<sequence length="620" mass="69568">MPGSNEERQKESDPVGLLYLPIELVLEITKFLGQQDRRRLMQTCWCLHKCVQEQLYEHDAQEDDHHALWWACVKNFAPTANIVLSYNPEVVNRLFEGEHQTRTRLTTNQRRHQYYDIGATPLSVAASRGNVQAVKKLVEYNANVNLPNPVASVGPRTLPNGTAFLTMAGWYPVHAAMDLPIFEKQKRIFKILVSRGADINQRMLHPGNITGTQEAEPPVLAALEPRFPSMARFQVAGGDHIQYKSELGTSLELQISLVEDLLRLGANPNLRDSHGHTPLMRCMDILLKYTPKFTYDISYATAQEKEEQHDMIHQVVLNYIRLLLHHGADVNAVVEEAESSQDNRHDLKSALHFACGLPHHHDAMAKSLVKRGSVVNAVDTHGMTPIFEYCNPPAPTNTLSWLIKNGANVNHQDKSGRTPLHHAVIHRPRCTTESDKLVAILVQHGADITIRDNEGLTAEEIAAKGNDPDAKVFLKKERQRRERLEKSRAKSKDGNKTQDIRHDHHPRTSGENNKQQTRDPPKRQGMQPQKKFGAQPAQQGQRGPVPAEGSQKPRGQPGPGATNTPNKANTYNKSNTNYNGYGRKKGRGRANYTWTPNDDGKAKENKDAKKEAPVPPLIDI</sequence>
<feature type="repeat" description="ANK" evidence="3">
    <location>
        <begin position="415"/>
        <end position="453"/>
    </location>
</feature>
<feature type="compositionally biased region" description="Basic and acidic residues" evidence="4">
    <location>
        <begin position="598"/>
        <end position="612"/>
    </location>
</feature>
<evidence type="ECO:0000256" key="3">
    <source>
        <dbReference type="PROSITE-ProRule" id="PRU00023"/>
    </source>
</evidence>
<feature type="domain" description="F-box" evidence="5">
    <location>
        <begin position="20"/>
        <end position="60"/>
    </location>
</feature>
<dbReference type="PRINTS" id="PR01415">
    <property type="entry name" value="ANKYRIN"/>
</dbReference>
<dbReference type="InterPro" id="IPR036770">
    <property type="entry name" value="Ankyrin_rpt-contain_sf"/>
</dbReference>
<dbReference type="Pfam" id="PF12796">
    <property type="entry name" value="Ank_2"/>
    <property type="match status" value="2"/>
</dbReference>
<feature type="compositionally biased region" description="Low complexity" evidence="4">
    <location>
        <begin position="533"/>
        <end position="547"/>
    </location>
</feature>
<dbReference type="AlphaFoldDB" id="A0AAN9YQ19"/>
<gene>
    <name evidence="6" type="ORF">SLS62_004985</name>
</gene>
<feature type="compositionally biased region" description="Polar residues" evidence="4">
    <location>
        <begin position="561"/>
        <end position="576"/>
    </location>
</feature>
<dbReference type="PANTHER" id="PTHR24189">
    <property type="entry name" value="MYOTROPHIN"/>
    <property type="match status" value="1"/>
</dbReference>
<dbReference type="EMBL" id="JAKJXP020000032">
    <property type="protein sequence ID" value="KAK7753036.1"/>
    <property type="molecule type" value="Genomic_DNA"/>
</dbReference>
<feature type="region of interest" description="Disordered" evidence="4">
    <location>
        <begin position="472"/>
        <end position="620"/>
    </location>
</feature>
<organism evidence="6 7">
    <name type="scientific">Diatrype stigma</name>
    <dbReference type="NCBI Taxonomy" id="117547"/>
    <lineage>
        <taxon>Eukaryota</taxon>
        <taxon>Fungi</taxon>
        <taxon>Dikarya</taxon>
        <taxon>Ascomycota</taxon>
        <taxon>Pezizomycotina</taxon>
        <taxon>Sordariomycetes</taxon>
        <taxon>Xylariomycetidae</taxon>
        <taxon>Xylariales</taxon>
        <taxon>Diatrypaceae</taxon>
        <taxon>Diatrype</taxon>
    </lineage>
</organism>
<dbReference type="PROSITE" id="PS50297">
    <property type="entry name" value="ANK_REP_REGION"/>
    <property type="match status" value="2"/>
</dbReference>
<proteinExistence type="predicted"/>
<comment type="caution">
    <text evidence="6">The sequence shown here is derived from an EMBL/GenBank/DDBJ whole genome shotgun (WGS) entry which is preliminary data.</text>
</comment>
<keyword evidence="1" id="KW-0677">Repeat</keyword>
<dbReference type="InterPro" id="IPR001810">
    <property type="entry name" value="F-box_dom"/>
</dbReference>
<dbReference type="InterPro" id="IPR002110">
    <property type="entry name" value="Ankyrin_rpt"/>
</dbReference>
<dbReference type="SMART" id="SM00248">
    <property type="entry name" value="ANK"/>
    <property type="match status" value="7"/>
</dbReference>
<name>A0AAN9YQ19_9PEZI</name>
<dbReference type="InterPro" id="IPR036047">
    <property type="entry name" value="F-box-like_dom_sf"/>
</dbReference>
<evidence type="ECO:0000256" key="4">
    <source>
        <dbReference type="SAM" id="MobiDB-lite"/>
    </source>
</evidence>
<dbReference type="InterPro" id="IPR050745">
    <property type="entry name" value="Multifunctional_regulatory"/>
</dbReference>
<evidence type="ECO:0000313" key="6">
    <source>
        <dbReference type="EMBL" id="KAK7753036.1"/>
    </source>
</evidence>
<keyword evidence="7" id="KW-1185">Reference proteome</keyword>
<dbReference type="PANTHER" id="PTHR24189:SF50">
    <property type="entry name" value="ANKYRIN REPEAT AND SOCS BOX PROTEIN 2"/>
    <property type="match status" value="1"/>
</dbReference>
<dbReference type="Gene3D" id="1.25.40.20">
    <property type="entry name" value="Ankyrin repeat-containing domain"/>
    <property type="match status" value="3"/>
</dbReference>
<dbReference type="SUPFAM" id="SSF81383">
    <property type="entry name" value="F-box domain"/>
    <property type="match status" value="1"/>
</dbReference>